<dbReference type="PANTHER" id="PTHR11864">
    <property type="entry name" value="PRE-MRNA-PROCESSING PROTEIN PRP40"/>
    <property type="match status" value="1"/>
</dbReference>
<dbReference type="PROSITE" id="PS50020">
    <property type="entry name" value="WW_DOMAIN_2"/>
    <property type="match status" value="2"/>
</dbReference>
<dbReference type="InterPro" id="IPR036517">
    <property type="entry name" value="FF_domain_sf"/>
</dbReference>
<dbReference type="SMART" id="SM00441">
    <property type="entry name" value="FF"/>
    <property type="match status" value="4"/>
</dbReference>
<dbReference type="SMART" id="SM00456">
    <property type="entry name" value="WW"/>
    <property type="match status" value="2"/>
</dbReference>
<dbReference type="GO" id="GO:0045292">
    <property type="term" value="P:mRNA cis splicing, via spliceosome"/>
    <property type="evidence" value="ECO:0007669"/>
    <property type="project" value="InterPro"/>
</dbReference>
<dbReference type="InterPro" id="IPR036020">
    <property type="entry name" value="WW_dom_sf"/>
</dbReference>
<feature type="compositionally biased region" description="Basic and acidic residues" evidence="2">
    <location>
        <begin position="734"/>
        <end position="759"/>
    </location>
</feature>
<feature type="region of interest" description="Disordered" evidence="2">
    <location>
        <begin position="226"/>
        <end position="255"/>
    </location>
</feature>
<feature type="coiled-coil region" evidence="1">
    <location>
        <begin position="598"/>
        <end position="625"/>
    </location>
</feature>
<dbReference type="GO" id="GO:0003723">
    <property type="term" value="F:RNA binding"/>
    <property type="evidence" value="ECO:0007669"/>
    <property type="project" value="TreeGrafter"/>
</dbReference>
<name>A0A0N4Z710_PARTI</name>
<dbReference type="PROSITE" id="PS01159">
    <property type="entry name" value="WW_DOMAIN_1"/>
    <property type="match status" value="1"/>
</dbReference>
<evidence type="ECO:0000313" key="4">
    <source>
        <dbReference type="Proteomes" id="UP000038045"/>
    </source>
</evidence>
<dbReference type="InterPro" id="IPR039726">
    <property type="entry name" value="Prp40-like"/>
</dbReference>
<dbReference type="Gene3D" id="1.10.10.440">
    <property type="entry name" value="FF domain"/>
    <property type="match status" value="5"/>
</dbReference>
<sequence length="759" mass="87712">MNPFQTSSRLQFFQSPNPPVLGTNSPMMAQNSPQNSTIPGFNGQSIPVPPEDIWIEYKTSEGKPYYYNRITKQTSWTKGPSTTFSSTITATPGNTNSPTINGSSIVGVGGVPTAGGVINTTGTTAMLPATASFSGQGELLNNASIWRELRTQDGKPYYFNIITKLSQWAKPEVLMVPQGVAQESGVSTSKHIDNIVSSTSNVVNQSNNKSNGSSLLEQCMQKTLQRLDKPREEKKVQSQTTSSTTNNSNNSNENMKKNLAAEKFKDFIREKYEHGRFKLDDNWNKVIRHLQTDCRWSIISKVSEKKHIFNTWRDQKAKEERESKRLGLRKNKDNLEKWLMDNPLLKPYMSFSKADKIFGDEAPWKAVTDIQDKKDIFRSAQELVKSTYKKREEEQSKKNKEALLNILSDINDITYQTTWKDAQYYLSLNSSFKKNKNLLQMNKIDALEAFQDHIYALEDEHYKEEVRKQREVRREERKVREKYRALLDKLASEGVITSLTYWSEIFATISKHTCFEEMLKQKNPSPLDMFKCYVSELKESYDKDKSIIKKILDKANFTIEIDTDFEAVKDLVLNDEKGQKTDMSNVKMFFTSQKLRAEKRKQHAAKKEEKRLRKMENNFHKMLSQILGEIDENVKYEDIVDKISMEEHYIATETDERRRTFFDSYKVRLTQSCGHNHSKQKESKKVKNKKLLKYQQLTDTDDSEIDENKKDHSSKKRPFQNGSPISSDDEEDNVPEKKHKTEEENHISDEDLSEGEIRD</sequence>
<evidence type="ECO:0000256" key="1">
    <source>
        <dbReference type="SAM" id="Coils"/>
    </source>
</evidence>
<protein>
    <submittedName>
        <fullName evidence="5">WW domain-containing protein</fullName>
    </submittedName>
</protein>
<feature type="domain" description="WW" evidence="3">
    <location>
        <begin position="146"/>
        <end position="173"/>
    </location>
</feature>
<feature type="compositionally biased region" description="Polar residues" evidence="2">
    <location>
        <begin position="1"/>
        <end position="15"/>
    </location>
</feature>
<evidence type="ECO:0000313" key="5">
    <source>
        <dbReference type="WBParaSite" id="PTRK_0000296400.1"/>
    </source>
</evidence>
<evidence type="ECO:0000256" key="2">
    <source>
        <dbReference type="SAM" id="MobiDB-lite"/>
    </source>
</evidence>
<feature type="compositionally biased region" description="Basic and acidic residues" evidence="2">
    <location>
        <begin position="226"/>
        <end position="236"/>
    </location>
</feature>
<dbReference type="InterPro" id="IPR002713">
    <property type="entry name" value="FF_domain"/>
</dbReference>
<dbReference type="WBParaSite" id="PTRK_0000296400.1">
    <property type="protein sequence ID" value="PTRK_0000296400.1"/>
    <property type="gene ID" value="PTRK_0000296400"/>
</dbReference>
<feature type="region of interest" description="Disordered" evidence="2">
    <location>
        <begin position="673"/>
        <end position="759"/>
    </location>
</feature>
<keyword evidence="1" id="KW-0175">Coiled coil</keyword>
<keyword evidence="4" id="KW-1185">Reference proteome</keyword>
<dbReference type="AlphaFoldDB" id="A0A0N4Z710"/>
<feature type="region of interest" description="Disordered" evidence="2">
    <location>
        <begin position="1"/>
        <end position="45"/>
    </location>
</feature>
<proteinExistence type="predicted"/>
<dbReference type="GO" id="GO:0005685">
    <property type="term" value="C:U1 snRNP"/>
    <property type="evidence" value="ECO:0007669"/>
    <property type="project" value="TreeGrafter"/>
</dbReference>
<feature type="compositionally biased region" description="Low complexity" evidence="2">
    <location>
        <begin position="237"/>
        <end position="252"/>
    </location>
</feature>
<dbReference type="Pfam" id="PF00397">
    <property type="entry name" value="WW"/>
    <property type="match status" value="2"/>
</dbReference>
<dbReference type="Proteomes" id="UP000038045">
    <property type="component" value="Unplaced"/>
</dbReference>
<dbReference type="Pfam" id="PF25432">
    <property type="entry name" value="FF_PRPF40A"/>
    <property type="match status" value="1"/>
</dbReference>
<dbReference type="SUPFAM" id="SSF51045">
    <property type="entry name" value="WW domain"/>
    <property type="match status" value="2"/>
</dbReference>
<dbReference type="InterPro" id="IPR001202">
    <property type="entry name" value="WW_dom"/>
</dbReference>
<feature type="compositionally biased region" description="Polar residues" evidence="2">
    <location>
        <begin position="22"/>
        <end position="45"/>
    </location>
</feature>
<dbReference type="GO" id="GO:0071004">
    <property type="term" value="C:U2-type prespliceosome"/>
    <property type="evidence" value="ECO:0007669"/>
    <property type="project" value="TreeGrafter"/>
</dbReference>
<reference evidence="5" key="1">
    <citation type="submission" date="2017-02" db="UniProtKB">
        <authorList>
            <consortium name="WormBaseParasite"/>
        </authorList>
    </citation>
    <scope>IDENTIFICATION</scope>
</reference>
<feature type="domain" description="WW" evidence="3">
    <location>
        <begin position="48"/>
        <end position="81"/>
    </location>
</feature>
<evidence type="ECO:0000259" key="3">
    <source>
        <dbReference type="PROSITE" id="PS50020"/>
    </source>
</evidence>
<dbReference type="Gene3D" id="2.20.70.10">
    <property type="match status" value="2"/>
</dbReference>
<organism evidence="4 5">
    <name type="scientific">Parastrongyloides trichosuri</name>
    <name type="common">Possum-specific nematode worm</name>
    <dbReference type="NCBI Taxonomy" id="131310"/>
    <lineage>
        <taxon>Eukaryota</taxon>
        <taxon>Metazoa</taxon>
        <taxon>Ecdysozoa</taxon>
        <taxon>Nematoda</taxon>
        <taxon>Chromadorea</taxon>
        <taxon>Rhabditida</taxon>
        <taxon>Tylenchina</taxon>
        <taxon>Panagrolaimomorpha</taxon>
        <taxon>Strongyloidoidea</taxon>
        <taxon>Strongyloididae</taxon>
        <taxon>Parastrongyloides</taxon>
    </lineage>
</organism>
<dbReference type="STRING" id="131310.A0A0N4Z710"/>
<dbReference type="SUPFAM" id="SSF81698">
    <property type="entry name" value="FF domain"/>
    <property type="match status" value="4"/>
</dbReference>
<dbReference type="PANTHER" id="PTHR11864:SF0">
    <property type="entry name" value="PRP40 PRE-MRNA PROCESSING FACTOR 40 HOMOLOG A (YEAST)"/>
    <property type="match status" value="1"/>
</dbReference>
<accession>A0A0N4Z710</accession>
<dbReference type="CDD" id="cd00201">
    <property type="entry name" value="WW"/>
    <property type="match status" value="2"/>
</dbReference>